<dbReference type="CDD" id="cd07550">
    <property type="entry name" value="P-type_ATPase_HM"/>
    <property type="match status" value="1"/>
</dbReference>
<dbReference type="Proteomes" id="UP001154265">
    <property type="component" value="Unassembled WGS sequence"/>
</dbReference>
<gene>
    <name evidence="9" type="ORF">L3556_00105</name>
</gene>
<proteinExistence type="inferred from homology"/>
<feature type="transmembrane region" description="Helical" evidence="7">
    <location>
        <begin position="118"/>
        <end position="136"/>
    </location>
</feature>
<dbReference type="InterPro" id="IPR018303">
    <property type="entry name" value="ATPase_P-typ_P_site"/>
</dbReference>
<evidence type="ECO:0000256" key="4">
    <source>
        <dbReference type="ARBA" id="ARBA00022967"/>
    </source>
</evidence>
<evidence type="ECO:0000256" key="2">
    <source>
        <dbReference type="ARBA" id="ARBA00006024"/>
    </source>
</evidence>
<evidence type="ECO:0000256" key="1">
    <source>
        <dbReference type="ARBA" id="ARBA00004141"/>
    </source>
</evidence>
<keyword evidence="5 7" id="KW-1133">Transmembrane helix</keyword>
<comment type="subcellular location">
    <subcellularLocation>
        <location evidence="7">Cell membrane</location>
    </subcellularLocation>
    <subcellularLocation>
        <location evidence="1">Membrane</location>
        <topology evidence="1">Multi-pass membrane protein</topology>
    </subcellularLocation>
</comment>
<dbReference type="RefSeq" id="WP_277865266.1">
    <property type="nucleotide sequence ID" value="NZ_JAKKUT010000001.1"/>
</dbReference>
<dbReference type="SFLD" id="SFLDG00002">
    <property type="entry name" value="C1.7:_P-type_atpase_like"/>
    <property type="match status" value="1"/>
</dbReference>
<dbReference type="Pfam" id="PF00122">
    <property type="entry name" value="E1-E2_ATPase"/>
    <property type="match status" value="1"/>
</dbReference>
<dbReference type="SUPFAM" id="SSF81653">
    <property type="entry name" value="Calcium ATPase, transduction domain A"/>
    <property type="match status" value="1"/>
</dbReference>
<dbReference type="Pfam" id="PF00702">
    <property type="entry name" value="Hydrolase"/>
    <property type="match status" value="1"/>
</dbReference>
<dbReference type="NCBIfam" id="TIGR01525">
    <property type="entry name" value="ATPase-IB_hvy"/>
    <property type="match status" value="1"/>
</dbReference>
<dbReference type="PRINTS" id="PR00119">
    <property type="entry name" value="CATATPASE"/>
</dbReference>
<dbReference type="Gene3D" id="2.70.150.10">
    <property type="entry name" value="Calcium-transporting ATPase, cytoplasmic transduction domain A"/>
    <property type="match status" value="1"/>
</dbReference>
<dbReference type="Gene3D" id="3.40.50.1000">
    <property type="entry name" value="HAD superfamily/HAD-like"/>
    <property type="match status" value="1"/>
</dbReference>
<dbReference type="InterPro" id="IPR027256">
    <property type="entry name" value="P-typ_ATPase_IB"/>
</dbReference>
<comment type="caution">
    <text evidence="9">The sequence shown here is derived from an EMBL/GenBank/DDBJ whole genome shotgun (WGS) entry which is preliminary data.</text>
</comment>
<dbReference type="NCBIfam" id="TIGR01494">
    <property type="entry name" value="ATPase_P-type"/>
    <property type="match status" value="1"/>
</dbReference>
<comment type="similarity">
    <text evidence="2 7">Belongs to the cation transport ATPase (P-type) (TC 3.A.3) family. Type IB subfamily.</text>
</comment>
<keyword evidence="10" id="KW-1185">Reference proteome</keyword>
<keyword evidence="6 7" id="KW-0472">Membrane</keyword>
<reference evidence="9" key="1">
    <citation type="journal article" date="2022" name="Genome Biol. Evol.">
        <title>A New Gene Family Diagnostic for Intracellular Biomineralization of Amorphous Ca Carbonates by Cyanobacteria.</title>
        <authorList>
            <person name="Benzerara K."/>
            <person name="Duprat E."/>
            <person name="Bitard-Feildel T."/>
            <person name="Caumes G."/>
            <person name="Cassier-Chauvat C."/>
            <person name="Chauvat F."/>
            <person name="Dezi M."/>
            <person name="Diop S.I."/>
            <person name="Gaschignard G."/>
            <person name="Gorgen S."/>
            <person name="Gugger M."/>
            <person name="Lopez-Garcia P."/>
            <person name="Millet M."/>
            <person name="Skouri-Panet F."/>
            <person name="Moreira D."/>
            <person name="Callebaut I."/>
        </authorList>
    </citation>
    <scope>NUCLEOTIDE SEQUENCE</scope>
    <source>
        <strain evidence="9">G9</strain>
    </source>
</reference>
<evidence type="ECO:0000313" key="10">
    <source>
        <dbReference type="Proteomes" id="UP001154265"/>
    </source>
</evidence>
<comment type="caution">
    <text evidence="7">Lacks conserved residue(s) required for the propagation of feature annotation.</text>
</comment>
<dbReference type="PANTHER" id="PTHR48085">
    <property type="entry name" value="CADMIUM/ZINC-TRANSPORTING ATPASE HMA2-RELATED"/>
    <property type="match status" value="1"/>
</dbReference>
<dbReference type="EMBL" id="JAKKUT010000001">
    <property type="protein sequence ID" value="MDG2989338.1"/>
    <property type="molecule type" value="Genomic_DNA"/>
</dbReference>
<name>A0ABT6ETU2_9SYNE</name>
<keyword evidence="3 7" id="KW-0812">Transmembrane</keyword>
<evidence type="ECO:0000256" key="6">
    <source>
        <dbReference type="ARBA" id="ARBA00023136"/>
    </source>
</evidence>
<dbReference type="SUPFAM" id="SSF56784">
    <property type="entry name" value="HAD-like"/>
    <property type="match status" value="1"/>
</dbReference>
<evidence type="ECO:0000313" key="9">
    <source>
        <dbReference type="EMBL" id="MDG2989338.1"/>
    </source>
</evidence>
<evidence type="ECO:0000256" key="5">
    <source>
        <dbReference type="ARBA" id="ARBA00022989"/>
    </source>
</evidence>
<dbReference type="PROSITE" id="PS00154">
    <property type="entry name" value="ATPASE_E1_E2"/>
    <property type="match status" value="1"/>
</dbReference>
<dbReference type="Gene3D" id="3.40.1110.10">
    <property type="entry name" value="Calcium-transporting ATPase, cytoplasmic domain N"/>
    <property type="match status" value="1"/>
</dbReference>
<dbReference type="InterPro" id="IPR023299">
    <property type="entry name" value="ATPase_P-typ_cyto_dom_N"/>
</dbReference>
<dbReference type="Pfam" id="PF19991">
    <property type="entry name" value="HMA_2"/>
    <property type="match status" value="1"/>
</dbReference>
<dbReference type="PANTHER" id="PTHR48085:SF5">
    <property type="entry name" value="CADMIUM_ZINC-TRANSPORTING ATPASE HMA4-RELATED"/>
    <property type="match status" value="1"/>
</dbReference>
<dbReference type="SFLD" id="SFLDF00027">
    <property type="entry name" value="p-type_atpase"/>
    <property type="match status" value="1"/>
</dbReference>
<keyword evidence="4" id="KW-1278">Translocase</keyword>
<keyword evidence="7" id="KW-0067">ATP-binding</keyword>
<reference evidence="9" key="2">
    <citation type="submission" date="2022-01" db="EMBL/GenBank/DDBJ databases">
        <authorList>
            <person name="Zivanovic Y."/>
            <person name="Moreira D."/>
            <person name="Lopez-Garcia P."/>
        </authorList>
    </citation>
    <scope>NUCLEOTIDE SEQUENCE</scope>
    <source>
        <strain evidence="9">G9</strain>
    </source>
</reference>
<dbReference type="InterPro" id="IPR036412">
    <property type="entry name" value="HAD-like_sf"/>
</dbReference>
<protein>
    <submittedName>
        <fullName evidence="9">Heavy metal translocating P-type ATPase</fullName>
    </submittedName>
</protein>
<dbReference type="InterPro" id="IPR044492">
    <property type="entry name" value="P_typ_ATPase_HD_dom"/>
</dbReference>
<dbReference type="InterPro" id="IPR001757">
    <property type="entry name" value="P_typ_ATPase"/>
</dbReference>
<evidence type="ECO:0000256" key="7">
    <source>
        <dbReference type="RuleBase" id="RU362081"/>
    </source>
</evidence>
<keyword evidence="7" id="KW-1003">Cell membrane</keyword>
<keyword evidence="7" id="KW-0479">Metal-binding</keyword>
<feature type="domain" description="P-type ATPase A" evidence="8">
    <location>
        <begin position="231"/>
        <end position="320"/>
    </location>
</feature>
<dbReference type="PRINTS" id="PR00120">
    <property type="entry name" value="HATPASE"/>
</dbReference>
<dbReference type="InterPro" id="IPR023214">
    <property type="entry name" value="HAD_sf"/>
</dbReference>
<sequence>MATPNSISPTTALGSTSADAITCEVVHTLPGRVRLRIPQLRHNETYLRQLQYLLVGEDPIQQIRINVAASSVVVEYEPDTNHLDLILAIAQRANDPDLPPPRCLPVDKQVYSPWNTDYFLSRMAIPVAVLGIIALLPPTIPFYPVVITGLVLWAALPTFREALESIEHKEPLNVTHLESLWTILHALQGEFMAPALASTMNTWGGSMRDMTAQVGEKQVFDPFDLTRTYWIERQGQKQQVTIRDMQPGDYVIVSTGAAIPVDGRIVWGTALINQQFLTGEGELLPCEPDGEVFASTVVAKGQICIRAERVGNQTKVAQVLFLAKQAPHLDTRIENYAEEISNKAILPAMGVSAVVFALTRDAHRSIAPLQLDFGSGIGITVPTAILAALSHAPQLGVYIRNGRALELLSRLDAIVFDKTGTLTEVRGTISGLQILQEDLTEETLLYWLATVEQHVNHPFGIAILDYAQEKGVSPGDYTDWDYEPGRGVIAKIADQEIRVGTLEFIQAAGIEANIDDLRSHEGVLWNRSLVYVSCNQELVAIVSYSNPLRPEAAALISALKKQRIDCYMVTGDHHEVANAVAYSAGFRLGNIYTNVLPEEKAEIIQQLRDKGKQVVAFVGEGLNDSAALAHADISISLSEGSDVARQTADILLMQNDLQGILQAIALSKEVMQIINQNIALVVIPNVSVVLAGIFLSMHPVVAVLISNGATLLAELNGLRIFAHQKSVKGVKKTSGRSQEGLLTVPWKKRPRRSFAQLQEKLN</sequence>
<evidence type="ECO:0000259" key="8">
    <source>
        <dbReference type="Pfam" id="PF00122"/>
    </source>
</evidence>
<dbReference type="SFLD" id="SFLDS00003">
    <property type="entry name" value="Haloacid_Dehalogenase"/>
    <property type="match status" value="1"/>
</dbReference>
<evidence type="ECO:0000256" key="3">
    <source>
        <dbReference type="ARBA" id="ARBA00022692"/>
    </source>
</evidence>
<dbReference type="InterPro" id="IPR059000">
    <property type="entry name" value="ATPase_P-type_domA"/>
</dbReference>
<keyword evidence="7" id="KW-0547">Nucleotide-binding</keyword>
<dbReference type="InterPro" id="IPR051014">
    <property type="entry name" value="Cation_Transport_ATPase_IB"/>
</dbReference>
<accession>A0ABT6ETU2</accession>
<organism evidence="9 10">
    <name type="scientific">Candidatus Synechococcus calcipolaris G9</name>
    <dbReference type="NCBI Taxonomy" id="1497997"/>
    <lineage>
        <taxon>Bacteria</taxon>
        <taxon>Bacillati</taxon>
        <taxon>Cyanobacteriota</taxon>
        <taxon>Cyanophyceae</taxon>
        <taxon>Synechococcales</taxon>
        <taxon>Synechococcaceae</taxon>
        <taxon>Synechococcus</taxon>
    </lineage>
</organism>
<dbReference type="InterPro" id="IPR008250">
    <property type="entry name" value="ATPase_P-typ_transduc_dom_A_sf"/>
</dbReference>